<dbReference type="EMBL" id="GBRH01192652">
    <property type="protein sequence ID" value="JAE05244.1"/>
    <property type="molecule type" value="Transcribed_RNA"/>
</dbReference>
<evidence type="ECO:0000256" key="4">
    <source>
        <dbReference type="ARBA" id="ARBA00022741"/>
    </source>
</evidence>
<keyword evidence="2" id="KW-0433">Leucine-rich repeat</keyword>
<dbReference type="CDD" id="cd14798">
    <property type="entry name" value="RX-CC_like"/>
    <property type="match status" value="1"/>
</dbReference>
<dbReference type="InterPro" id="IPR038005">
    <property type="entry name" value="RX-like_CC"/>
</dbReference>
<dbReference type="GO" id="GO:0006952">
    <property type="term" value="P:defense response"/>
    <property type="evidence" value="ECO:0007669"/>
    <property type="project" value="UniProtKB-KW"/>
</dbReference>
<evidence type="ECO:0000259" key="6">
    <source>
        <dbReference type="Pfam" id="PF18052"/>
    </source>
</evidence>
<dbReference type="GO" id="GO:0000166">
    <property type="term" value="F:nucleotide binding"/>
    <property type="evidence" value="ECO:0007669"/>
    <property type="project" value="UniProtKB-KW"/>
</dbReference>
<feature type="domain" description="Disease resistance N-terminal" evidence="6">
    <location>
        <begin position="12"/>
        <end position="94"/>
    </location>
</feature>
<keyword evidence="4" id="KW-0547">Nucleotide-binding</keyword>
<evidence type="ECO:0000256" key="5">
    <source>
        <dbReference type="ARBA" id="ARBA00022821"/>
    </source>
</evidence>
<dbReference type="Gene3D" id="1.20.5.4130">
    <property type="match status" value="1"/>
</dbReference>
<reference evidence="7" key="1">
    <citation type="submission" date="2014-09" db="EMBL/GenBank/DDBJ databases">
        <authorList>
            <person name="Magalhaes I.L.F."/>
            <person name="Oliveira U."/>
            <person name="Santos F.R."/>
            <person name="Vidigal T.H.D.A."/>
            <person name="Brescovit A.D."/>
            <person name="Santos A.J."/>
        </authorList>
    </citation>
    <scope>NUCLEOTIDE SEQUENCE</scope>
    <source>
        <tissue evidence="7">Shoot tissue taken approximately 20 cm above the soil surface</tissue>
    </source>
</reference>
<dbReference type="PANTHER" id="PTHR19338:SF65">
    <property type="entry name" value="OS06G0163900 PROTEIN"/>
    <property type="match status" value="1"/>
</dbReference>
<keyword evidence="5" id="KW-0611">Plant defense</keyword>
<reference evidence="7" key="2">
    <citation type="journal article" date="2015" name="Data Brief">
        <title>Shoot transcriptome of the giant reed, Arundo donax.</title>
        <authorList>
            <person name="Barrero R.A."/>
            <person name="Guerrero F.D."/>
            <person name="Moolhuijzen P."/>
            <person name="Goolsby J.A."/>
            <person name="Tidwell J."/>
            <person name="Bellgard S.E."/>
            <person name="Bellgard M.I."/>
        </authorList>
    </citation>
    <scope>NUCLEOTIDE SEQUENCE</scope>
    <source>
        <tissue evidence="7">Shoot tissue taken approximately 20 cm above the soil surface</tissue>
    </source>
</reference>
<evidence type="ECO:0000256" key="1">
    <source>
        <dbReference type="ARBA" id="ARBA00008894"/>
    </source>
</evidence>
<evidence type="ECO:0000256" key="3">
    <source>
        <dbReference type="ARBA" id="ARBA00022737"/>
    </source>
</evidence>
<evidence type="ECO:0000313" key="7">
    <source>
        <dbReference type="EMBL" id="JAE05244.1"/>
    </source>
</evidence>
<name>A0A0A9F202_ARUDO</name>
<comment type="similarity">
    <text evidence="1">Belongs to the disease resistance NB-LRR family.</text>
</comment>
<dbReference type="AlphaFoldDB" id="A0A0A9F202"/>
<evidence type="ECO:0000256" key="2">
    <source>
        <dbReference type="ARBA" id="ARBA00022614"/>
    </source>
</evidence>
<accession>A0A0A9F202</accession>
<dbReference type="Pfam" id="PF18052">
    <property type="entry name" value="Rx_N"/>
    <property type="match status" value="1"/>
</dbReference>
<proteinExistence type="inferred from homology"/>
<dbReference type="InterPro" id="IPR041118">
    <property type="entry name" value="Rx_N"/>
</dbReference>
<keyword evidence="3" id="KW-0677">Repeat</keyword>
<organism evidence="7">
    <name type="scientific">Arundo donax</name>
    <name type="common">Giant reed</name>
    <name type="synonym">Donax arundinaceus</name>
    <dbReference type="NCBI Taxonomy" id="35708"/>
    <lineage>
        <taxon>Eukaryota</taxon>
        <taxon>Viridiplantae</taxon>
        <taxon>Streptophyta</taxon>
        <taxon>Embryophyta</taxon>
        <taxon>Tracheophyta</taxon>
        <taxon>Spermatophyta</taxon>
        <taxon>Magnoliopsida</taxon>
        <taxon>Liliopsida</taxon>
        <taxon>Poales</taxon>
        <taxon>Poaceae</taxon>
        <taxon>PACMAD clade</taxon>
        <taxon>Arundinoideae</taxon>
        <taxon>Arundineae</taxon>
        <taxon>Arundo</taxon>
    </lineage>
</organism>
<protein>
    <recommendedName>
        <fullName evidence="6">Disease resistance N-terminal domain-containing protein</fullName>
    </recommendedName>
</protein>
<dbReference type="PANTHER" id="PTHR19338">
    <property type="entry name" value="TRANSLOCASE OF INNER MITOCHONDRIAL MEMBRANE 13 HOMOLOG"/>
    <property type="match status" value="1"/>
</dbReference>
<sequence>MKAAIVSVSMGVMEPLLSKLSKLLDEEYDKLRGVSKQIKFLRDELSAISPALQMLADADELNPQMKHWRDQVRELAYDIEDCIDAFMARADREDGGPTGIWGLFHQFNKMIARHEIANEIEELKARAIEVSERNKRYNFVELASNSSRTSALDPRLPALYEEIDRLVGIGDEWIISKT</sequence>